<dbReference type="EMBL" id="CP001291">
    <property type="protein sequence ID" value="ACK68731.1"/>
    <property type="molecule type" value="Genomic_DNA"/>
</dbReference>
<dbReference type="Gene3D" id="3.30.700.10">
    <property type="entry name" value="Glycoprotein, Type 4 Pilin"/>
    <property type="match status" value="1"/>
</dbReference>
<dbReference type="STRING" id="65393.PCC7424_0263"/>
<protein>
    <submittedName>
        <fullName evidence="7">Pilin polypeptide</fullName>
    </submittedName>
</protein>
<dbReference type="PRINTS" id="PR00813">
    <property type="entry name" value="BCTERIALGSPG"/>
</dbReference>
<evidence type="ECO:0000256" key="2">
    <source>
        <dbReference type="ARBA" id="ARBA00022481"/>
    </source>
</evidence>
<accession>B7KAQ9</accession>
<keyword evidence="5 6" id="KW-0472">Membrane</keyword>
<feature type="transmembrane region" description="Helical" evidence="6">
    <location>
        <begin position="21"/>
        <end position="46"/>
    </location>
</feature>
<evidence type="ECO:0000256" key="3">
    <source>
        <dbReference type="ARBA" id="ARBA00022692"/>
    </source>
</evidence>
<dbReference type="SUPFAM" id="SSF54523">
    <property type="entry name" value="Pili subunits"/>
    <property type="match status" value="1"/>
</dbReference>
<dbReference type="GO" id="GO:0016020">
    <property type="term" value="C:membrane"/>
    <property type="evidence" value="ECO:0007669"/>
    <property type="project" value="UniProtKB-SubCell"/>
</dbReference>
<evidence type="ECO:0000256" key="5">
    <source>
        <dbReference type="ARBA" id="ARBA00023136"/>
    </source>
</evidence>
<dbReference type="OrthoDB" id="467711at2"/>
<dbReference type="GO" id="GO:0015628">
    <property type="term" value="P:protein secretion by the type II secretion system"/>
    <property type="evidence" value="ECO:0007669"/>
    <property type="project" value="InterPro"/>
</dbReference>
<proteinExistence type="predicted"/>
<keyword evidence="8" id="KW-1185">Reference proteome</keyword>
<dbReference type="RefSeq" id="WP_012597681.1">
    <property type="nucleotide sequence ID" value="NC_011729.1"/>
</dbReference>
<dbReference type="eggNOG" id="COG2165">
    <property type="taxonomic scope" value="Bacteria"/>
</dbReference>
<dbReference type="InterPro" id="IPR000983">
    <property type="entry name" value="Bac_GSPG_pilin"/>
</dbReference>
<gene>
    <name evidence="7" type="ordered locus">PCC7424_0263</name>
</gene>
<dbReference type="NCBIfam" id="TIGR02532">
    <property type="entry name" value="IV_pilin_GFxxxE"/>
    <property type="match status" value="1"/>
</dbReference>
<dbReference type="InterPro" id="IPR031975">
    <property type="entry name" value="Pilin_GH"/>
</dbReference>
<evidence type="ECO:0000256" key="1">
    <source>
        <dbReference type="ARBA" id="ARBA00004167"/>
    </source>
</evidence>
<dbReference type="GO" id="GO:0015627">
    <property type="term" value="C:type II protein secretion system complex"/>
    <property type="evidence" value="ECO:0007669"/>
    <property type="project" value="InterPro"/>
</dbReference>
<evidence type="ECO:0000256" key="4">
    <source>
        <dbReference type="ARBA" id="ARBA00022989"/>
    </source>
</evidence>
<evidence type="ECO:0000313" key="8">
    <source>
        <dbReference type="Proteomes" id="UP000002384"/>
    </source>
</evidence>
<keyword evidence="4 6" id="KW-1133">Transmembrane helix</keyword>
<dbReference type="Proteomes" id="UP000002384">
    <property type="component" value="Chromosome"/>
</dbReference>
<organism evidence="7 8">
    <name type="scientific">Gloeothece citriformis (strain PCC 7424)</name>
    <name type="common">Cyanothece sp. (strain PCC 7424)</name>
    <dbReference type="NCBI Taxonomy" id="65393"/>
    <lineage>
        <taxon>Bacteria</taxon>
        <taxon>Bacillati</taxon>
        <taxon>Cyanobacteriota</taxon>
        <taxon>Cyanophyceae</taxon>
        <taxon>Oscillatoriophycideae</taxon>
        <taxon>Chroococcales</taxon>
        <taxon>Aphanothecaceae</taxon>
        <taxon>Gloeothece</taxon>
        <taxon>Gloeothece citriformis</taxon>
    </lineage>
</organism>
<keyword evidence="2" id="KW-0488">Methylation</keyword>
<dbReference type="AlphaFoldDB" id="B7KAQ9"/>
<dbReference type="PANTHER" id="PTHR30093">
    <property type="entry name" value="GENERAL SECRETION PATHWAY PROTEIN G"/>
    <property type="match status" value="1"/>
</dbReference>
<dbReference type="Pfam" id="PF07963">
    <property type="entry name" value="N_methyl"/>
    <property type="match status" value="1"/>
</dbReference>
<evidence type="ECO:0000313" key="7">
    <source>
        <dbReference type="EMBL" id="ACK68731.1"/>
    </source>
</evidence>
<keyword evidence="3 6" id="KW-0812">Transmembrane</keyword>
<dbReference type="Pfam" id="PF16734">
    <property type="entry name" value="Pilin_GH"/>
    <property type="match status" value="1"/>
</dbReference>
<dbReference type="HOGENOM" id="CLU_091705_5_0_3"/>
<dbReference type="InterPro" id="IPR045584">
    <property type="entry name" value="Pilin-like"/>
</dbReference>
<sequence>MNTLFKINYYKYLNQKKPQGGFTLLELLIVTIIIGILAAVAMPNLLAQVSKGRQSEAKNNLGMLNRIQEAYRWEHGVFATDKESLQIKFNWVYYELIEPFNINSGEESLAVTYYTQAKNPYQNDILDYAAGAMQTPEGVFFHVVCEELYLNSNNNTTPDFADFSSLTLSCDARSKEIK</sequence>
<reference evidence="8" key="1">
    <citation type="journal article" date="2011" name="MBio">
        <title>Novel metabolic attributes of the genus Cyanothece, comprising a group of unicellular nitrogen-fixing Cyanobacteria.</title>
        <authorList>
            <person name="Bandyopadhyay A."/>
            <person name="Elvitigala T."/>
            <person name="Welsh E."/>
            <person name="Stockel J."/>
            <person name="Liberton M."/>
            <person name="Min H."/>
            <person name="Sherman L.A."/>
            <person name="Pakrasi H.B."/>
        </authorList>
    </citation>
    <scope>NUCLEOTIDE SEQUENCE [LARGE SCALE GENOMIC DNA]</scope>
    <source>
        <strain evidence="8">PCC 7424</strain>
    </source>
</reference>
<comment type="subcellular location">
    <subcellularLocation>
        <location evidence="1">Membrane</location>
        <topology evidence="1">Single-pass membrane protein</topology>
    </subcellularLocation>
</comment>
<evidence type="ECO:0000256" key="6">
    <source>
        <dbReference type="SAM" id="Phobius"/>
    </source>
</evidence>
<dbReference type="PANTHER" id="PTHR30093:SF44">
    <property type="entry name" value="TYPE II SECRETION SYSTEM CORE PROTEIN G"/>
    <property type="match status" value="1"/>
</dbReference>
<dbReference type="KEGG" id="cyc:PCC7424_0263"/>
<dbReference type="PROSITE" id="PS00409">
    <property type="entry name" value="PROKAR_NTER_METHYL"/>
    <property type="match status" value="1"/>
</dbReference>
<dbReference type="InterPro" id="IPR012902">
    <property type="entry name" value="N_methyl_site"/>
</dbReference>
<name>B7KAQ9_GLOC7</name>